<evidence type="ECO:0000256" key="1">
    <source>
        <dbReference type="SAM" id="SignalP"/>
    </source>
</evidence>
<name>A0A150XNG9_9BACT</name>
<evidence type="ECO:0008006" key="4">
    <source>
        <dbReference type="Google" id="ProtNLM"/>
    </source>
</evidence>
<dbReference type="AlphaFoldDB" id="A0A150XNG9"/>
<proteinExistence type="predicted"/>
<accession>A0A150XNG9</accession>
<gene>
    <name evidence="2" type="ORF">AWN68_17295</name>
</gene>
<dbReference type="RefSeq" id="WP_068413882.1">
    <property type="nucleotide sequence ID" value="NZ_LRDB01000008.1"/>
</dbReference>
<sequence length="138" mass="15962">MKNVALVIVFLVFVSFKSFAQFGVSIHQTNIPFVGFNYELKDKYMGELRFSTDSFFDNISPELVFTRFIKKDTDFNFYGGLGARMNIYEGLVVPIGLNIYPFEKKNFGFHMEIAPIIGDDAILRGTWGIRYRFGDRQK</sequence>
<comment type="caution">
    <text evidence="2">The sequence shown here is derived from an EMBL/GenBank/DDBJ whole genome shotgun (WGS) entry which is preliminary data.</text>
</comment>
<evidence type="ECO:0000313" key="3">
    <source>
        <dbReference type="Proteomes" id="UP000075615"/>
    </source>
</evidence>
<organism evidence="2 3">
    <name type="scientific">Roseivirga echinicomitans</name>
    <dbReference type="NCBI Taxonomy" id="296218"/>
    <lineage>
        <taxon>Bacteria</taxon>
        <taxon>Pseudomonadati</taxon>
        <taxon>Bacteroidota</taxon>
        <taxon>Cytophagia</taxon>
        <taxon>Cytophagales</taxon>
        <taxon>Roseivirgaceae</taxon>
        <taxon>Roseivirga</taxon>
    </lineage>
</organism>
<dbReference type="OrthoDB" id="1453926at2"/>
<feature type="chain" id="PRO_5007575025" description="Outer membrane insertion C-signal" evidence="1">
    <location>
        <begin position="21"/>
        <end position="138"/>
    </location>
</feature>
<dbReference type="Proteomes" id="UP000075615">
    <property type="component" value="Unassembled WGS sequence"/>
</dbReference>
<protein>
    <recommendedName>
        <fullName evidence="4">Outer membrane insertion C-signal</fullName>
    </recommendedName>
</protein>
<keyword evidence="3" id="KW-1185">Reference proteome</keyword>
<evidence type="ECO:0000313" key="2">
    <source>
        <dbReference type="EMBL" id="KYG80254.1"/>
    </source>
</evidence>
<keyword evidence="1" id="KW-0732">Signal</keyword>
<reference evidence="2 3" key="1">
    <citation type="submission" date="2016-01" db="EMBL/GenBank/DDBJ databases">
        <title>Genome sequencing of Roseivirga echinicomitans KMM 6058.</title>
        <authorList>
            <person name="Selvaratnam C."/>
            <person name="Thevarajoo S."/>
            <person name="Goh K.M."/>
            <person name="Ee R."/>
            <person name="Chan K.-G."/>
            <person name="Chong C.S."/>
        </authorList>
    </citation>
    <scope>NUCLEOTIDE SEQUENCE [LARGE SCALE GENOMIC DNA]</scope>
    <source>
        <strain evidence="2 3">KMM 6058</strain>
    </source>
</reference>
<feature type="signal peptide" evidence="1">
    <location>
        <begin position="1"/>
        <end position="20"/>
    </location>
</feature>
<dbReference type="EMBL" id="LRDB01000008">
    <property type="protein sequence ID" value="KYG80254.1"/>
    <property type="molecule type" value="Genomic_DNA"/>
</dbReference>